<evidence type="ECO:0000256" key="3">
    <source>
        <dbReference type="ARBA" id="ARBA00022729"/>
    </source>
</evidence>
<dbReference type="Pfam" id="PF00092">
    <property type="entry name" value="VWA"/>
    <property type="match status" value="1"/>
</dbReference>
<evidence type="ECO:0000256" key="1">
    <source>
        <dbReference type="ARBA" id="ARBA00004167"/>
    </source>
</evidence>
<keyword evidence="5" id="KW-0472">Membrane</keyword>
<dbReference type="AlphaFoldDB" id="A0AAV2LVB9"/>
<feature type="region of interest" description="Disordered" evidence="6">
    <location>
        <begin position="258"/>
        <end position="277"/>
    </location>
</feature>
<keyword evidence="3" id="KW-0732">Signal</keyword>
<feature type="region of interest" description="Disordered" evidence="6">
    <location>
        <begin position="188"/>
        <end position="241"/>
    </location>
</feature>
<protein>
    <recommendedName>
        <fullName evidence="7">VWFA domain-containing protein</fullName>
    </recommendedName>
</protein>
<dbReference type="Gene3D" id="3.40.50.410">
    <property type="entry name" value="von Willebrand factor, type A domain"/>
    <property type="match status" value="1"/>
</dbReference>
<name>A0AAV2LVB9_KNICA</name>
<evidence type="ECO:0000313" key="9">
    <source>
        <dbReference type="Proteomes" id="UP001497482"/>
    </source>
</evidence>
<dbReference type="InterPro" id="IPR036465">
    <property type="entry name" value="vWFA_dom_sf"/>
</dbReference>
<feature type="compositionally biased region" description="Low complexity" evidence="6">
    <location>
        <begin position="221"/>
        <end position="230"/>
    </location>
</feature>
<dbReference type="PROSITE" id="PS50234">
    <property type="entry name" value="VWFA"/>
    <property type="match status" value="1"/>
</dbReference>
<dbReference type="GO" id="GO:0005886">
    <property type="term" value="C:plasma membrane"/>
    <property type="evidence" value="ECO:0007669"/>
    <property type="project" value="TreeGrafter"/>
</dbReference>
<dbReference type="GO" id="GO:0009986">
    <property type="term" value="C:cell surface"/>
    <property type="evidence" value="ECO:0007669"/>
    <property type="project" value="TreeGrafter"/>
</dbReference>
<accession>A0AAV2LVB9</accession>
<dbReference type="SUPFAM" id="SSF53300">
    <property type="entry name" value="vWA-like"/>
    <property type="match status" value="1"/>
</dbReference>
<evidence type="ECO:0000256" key="6">
    <source>
        <dbReference type="SAM" id="MobiDB-lite"/>
    </source>
</evidence>
<evidence type="ECO:0000256" key="4">
    <source>
        <dbReference type="ARBA" id="ARBA00022989"/>
    </source>
</evidence>
<feature type="domain" description="VWFA" evidence="7">
    <location>
        <begin position="284"/>
        <end position="382"/>
    </location>
</feature>
<feature type="compositionally biased region" description="Basic residues" evidence="6">
    <location>
        <begin position="231"/>
        <end position="241"/>
    </location>
</feature>
<sequence length="426" mass="46576">MCPPCMPTYSLFIYKPHTIPRVPKLVYLSLNTVTLFHHCPKSSYTLAPLISKLSPVTPHSLCVPGPPYLADSSYLYTQPNSHQIYLTPRREVCVSIESPHPCRPTFHIPIYLQIHTPSINHITLVLTPSINHITPVLTPSINHITPVLTPSINHITPVLTPSINHITPVLTPSINHITPVLTPSINHITPVLTPPPSTTSPLSSPPPSTTSPLSSPPPSTTSPLSSLPLHQPHHPCPHPLHQPHHPCPHPLHQPHHPCPHPLHQPITPVLTPPPSTTSPLPMLRMSFITFSSEASTIMKLTENRVNIQKGLNSLRRERPGGDTNLNKGLRNANEQIYRENFGTASVIIALTDGELRDEQLITAQDEAKRARSLGAIVYCVGVKDFNETQLPLSRVPLCSCPSVDAPLLMPLCSCPSPGCPSVYAPL</sequence>
<evidence type="ECO:0000313" key="8">
    <source>
        <dbReference type="EMBL" id="CAL1605004.1"/>
    </source>
</evidence>
<evidence type="ECO:0000256" key="5">
    <source>
        <dbReference type="ARBA" id="ARBA00023136"/>
    </source>
</evidence>
<dbReference type="Proteomes" id="UP001497482">
    <property type="component" value="Chromosome 4"/>
</dbReference>
<dbReference type="PANTHER" id="PTHR16059">
    <property type="entry name" value="ANTHRAX TOXIN RECEPTOR"/>
    <property type="match status" value="1"/>
</dbReference>
<evidence type="ECO:0000256" key="2">
    <source>
        <dbReference type="ARBA" id="ARBA00022692"/>
    </source>
</evidence>
<keyword evidence="9" id="KW-1185">Reference proteome</keyword>
<proteinExistence type="predicted"/>
<dbReference type="GO" id="GO:0004888">
    <property type="term" value="F:transmembrane signaling receptor activity"/>
    <property type="evidence" value="ECO:0007669"/>
    <property type="project" value="TreeGrafter"/>
</dbReference>
<gene>
    <name evidence="8" type="ORF">KC01_LOCUS32430</name>
</gene>
<evidence type="ECO:0000259" key="7">
    <source>
        <dbReference type="PROSITE" id="PS50234"/>
    </source>
</evidence>
<keyword evidence="2" id="KW-0812">Transmembrane</keyword>
<dbReference type="EMBL" id="OZ035826">
    <property type="protein sequence ID" value="CAL1605004.1"/>
    <property type="molecule type" value="Genomic_DNA"/>
</dbReference>
<reference evidence="8 9" key="1">
    <citation type="submission" date="2024-04" db="EMBL/GenBank/DDBJ databases">
        <authorList>
            <person name="Waldvogel A.-M."/>
            <person name="Schoenle A."/>
        </authorList>
    </citation>
    <scope>NUCLEOTIDE SEQUENCE [LARGE SCALE GENOMIC DNA]</scope>
</reference>
<comment type="subcellular location">
    <subcellularLocation>
        <location evidence="1">Membrane</location>
        <topology evidence="1">Single-pass membrane protein</topology>
    </subcellularLocation>
</comment>
<dbReference type="PANTHER" id="PTHR16059:SF16">
    <property type="entry name" value="ANTHRAX TOXIN RECEPTOR-LIKE"/>
    <property type="match status" value="1"/>
</dbReference>
<dbReference type="InterPro" id="IPR002035">
    <property type="entry name" value="VWF_A"/>
</dbReference>
<organism evidence="8 9">
    <name type="scientific">Knipowitschia caucasica</name>
    <name type="common">Caucasian dwarf goby</name>
    <name type="synonym">Pomatoschistus caucasicus</name>
    <dbReference type="NCBI Taxonomy" id="637954"/>
    <lineage>
        <taxon>Eukaryota</taxon>
        <taxon>Metazoa</taxon>
        <taxon>Chordata</taxon>
        <taxon>Craniata</taxon>
        <taxon>Vertebrata</taxon>
        <taxon>Euteleostomi</taxon>
        <taxon>Actinopterygii</taxon>
        <taxon>Neopterygii</taxon>
        <taxon>Teleostei</taxon>
        <taxon>Neoteleostei</taxon>
        <taxon>Acanthomorphata</taxon>
        <taxon>Gobiaria</taxon>
        <taxon>Gobiiformes</taxon>
        <taxon>Gobioidei</taxon>
        <taxon>Gobiidae</taxon>
        <taxon>Gobiinae</taxon>
        <taxon>Knipowitschia</taxon>
    </lineage>
</organism>
<keyword evidence="4" id="KW-1133">Transmembrane helix</keyword>
<feature type="compositionally biased region" description="Pro residues" evidence="6">
    <location>
        <begin position="192"/>
        <end position="220"/>
    </location>
</feature>